<evidence type="ECO:0000313" key="2">
    <source>
        <dbReference type="Proteomes" id="UP001145114"/>
    </source>
</evidence>
<evidence type="ECO:0000313" key="1">
    <source>
        <dbReference type="EMBL" id="KAJ1677076.1"/>
    </source>
</evidence>
<accession>A0ACC1HL75</accession>
<organism evidence="1 2">
    <name type="scientific">Spiromyces aspiralis</name>
    <dbReference type="NCBI Taxonomy" id="68401"/>
    <lineage>
        <taxon>Eukaryota</taxon>
        <taxon>Fungi</taxon>
        <taxon>Fungi incertae sedis</taxon>
        <taxon>Zoopagomycota</taxon>
        <taxon>Kickxellomycotina</taxon>
        <taxon>Kickxellomycetes</taxon>
        <taxon>Kickxellales</taxon>
        <taxon>Kickxellaceae</taxon>
        <taxon>Spiromyces</taxon>
    </lineage>
</organism>
<comment type="caution">
    <text evidence="1">The sequence shown here is derived from an EMBL/GenBank/DDBJ whole genome shotgun (WGS) entry which is preliminary data.</text>
</comment>
<keyword evidence="1" id="KW-0647">Proteasome</keyword>
<reference evidence="1" key="1">
    <citation type="submission" date="2022-06" db="EMBL/GenBank/DDBJ databases">
        <title>Phylogenomic reconstructions and comparative analyses of Kickxellomycotina fungi.</title>
        <authorList>
            <person name="Reynolds N.K."/>
            <person name="Stajich J.E."/>
            <person name="Barry K."/>
            <person name="Grigoriev I.V."/>
            <person name="Crous P."/>
            <person name="Smith M.E."/>
        </authorList>
    </citation>
    <scope>NUCLEOTIDE SEQUENCE</scope>
    <source>
        <strain evidence="1">RSA 2271</strain>
    </source>
</reference>
<dbReference type="Proteomes" id="UP001145114">
    <property type="component" value="Unassembled WGS sequence"/>
</dbReference>
<dbReference type="EMBL" id="JAMZIH010003021">
    <property type="protein sequence ID" value="KAJ1677076.1"/>
    <property type="molecule type" value="Genomic_DNA"/>
</dbReference>
<keyword evidence="2" id="KW-1185">Reference proteome</keyword>
<proteinExistence type="predicted"/>
<gene>
    <name evidence="1" type="primary">PSMD8</name>
    <name evidence="1" type="ORF">EV182_006925</name>
</gene>
<protein>
    <submittedName>
        <fullName evidence="1">26S proteasome non-ATPase regulatory subunit 8</fullName>
    </submittedName>
</protein>
<name>A0ACC1HL75_9FUNG</name>
<sequence>MSESLAQTQQLYEQIRKAIFDGTQSVDAINDAISALKVKLINFSFANPRKNQSRDELLLIRSVLELSAEWAIHIKDIDHFERDFSQLETFYFDFK</sequence>